<dbReference type="EMBL" id="UPPP01000056">
    <property type="protein sequence ID" value="VBB05525.1"/>
    <property type="molecule type" value="Genomic_DNA"/>
</dbReference>
<evidence type="ECO:0000259" key="1">
    <source>
        <dbReference type="Pfam" id="PF16363"/>
    </source>
</evidence>
<dbReference type="InterPro" id="IPR016040">
    <property type="entry name" value="NAD(P)-bd_dom"/>
</dbReference>
<organism evidence="2 3">
    <name type="scientific">Lucifera butyrica</name>
    <dbReference type="NCBI Taxonomy" id="1351585"/>
    <lineage>
        <taxon>Bacteria</taxon>
        <taxon>Bacillati</taxon>
        <taxon>Bacillota</taxon>
        <taxon>Negativicutes</taxon>
        <taxon>Veillonellales</taxon>
        <taxon>Veillonellaceae</taxon>
        <taxon>Lucifera</taxon>
    </lineage>
</organism>
<evidence type="ECO:0000313" key="2">
    <source>
        <dbReference type="EMBL" id="VBB05525.1"/>
    </source>
</evidence>
<dbReference type="InterPro" id="IPR013445">
    <property type="entry name" value="CDP_4_6_deHydtase"/>
</dbReference>
<evidence type="ECO:0000313" key="3">
    <source>
        <dbReference type="Proteomes" id="UP000277811"/>
    </source>
</evidence>
<dbReference type="SUPFAM" id="SSF51735">
    <property type="entry name" value="NAD(P)-binding Rossmann-fold domains"/>
    <property type="match status" value="1"/>
</dbReference>
<dbReference type="AlphaFoldDB" id="A0A498R2Z9"/>
<keyword evidence="3" id="KW-1185">Reference proteome</keyword>
<accession>A0A498R2Z9</accession>
<dbReference type="Gene3D" id="3.90.25.10">
    <property type="entry name" value="UDP-galactose 4-epimerase, domain 1"/>
    <property type="match status" value="1"/>
</dbReference>
<proteinExistence type="predicted"/>
<dbReference type="InterPro" id="IPR036291">
    <property type="entry name" value="NAD(P)-bd_dom_sf"/>
</dbReference>
<dbReference type="Proteomes" id="UP000277811">
    <property type="component" value="Unassembled WGS sequence"/>
</dbReference>
<reference evidence="2 3" key="1">
    <citation type="submission" date="2018-06" db="EMBL/GenBank/DDBJ databases">
        <authorList>
            <person name="Strepis N."/>
        </authorList>
    </citation>
    <scope>NUCLEOTIDE SEQUENCE [LARGE SCALE GENOMIC DNA]</scope>
    <source>
        <strain evidence="2">LUCI</strain>
    </source>
</reference>
<dbReference type="RefSeq" id="WP_122626514.1">
    <property type="nucleotide sequence ID" value="NZ_UPPP01000056.1"/>
</dbReference>
<feature type="domain" description="NAD(P)-binding" evidence="1">
    <location>
        <begin position="17"/>
        <end position="329"/>
    </location>
</feature>
<dbReference type="CDD" id="cd05252">
    <property type="entry name" value="CDP_GD_SDR_e"/>
    <property type="match status" value="1"/>
</dbReference>
<gene>
    <name evidence="2" type="ORF">LUCI_0735</name>
</gene>
<protein>
    <submittedName>
        <fullName evidence="2">Gdp-mannose 4 6 dehydratase</fullName>
    </submittedName>
</protein>
<dbReference type="Gene3D" id="3.40.50.720">
    <property type="entry name" value="NAD(P)-binding Rossmann-like Domain"/>
    <property type="match status" value="1"/>
</dbReference>
<dbReference type="OrthoDB" id="9779041at2"/>
<dbReference type="PANTHER" id="PTHR43000">
    <property type="entry name" value="DTDP-D-GLUCOSE 4,6-DEHYDRATASE-RELATED"/>
    <property type="match status" value="1"/>
</dbReference>
<dbReference type="Pfam" id="PF16363">
    <property type="entry name" value="GDP_Man_Dehyd"/>
    <property type="match status" value="1"/>
</dbReference>
<sequence>MEGLVKLNSFWQGKRVLITGHTGFKGSWLSLWLQSLGAEVIGYALQPPSNPSLFSTAQIADQIISIDGNILDLQNLSDVFGKYKPELVFHLAAQTLVRHSYKFPVETLMTNVMGTANVLEATRRSKSIKVVVNVTSDKCYENREWVWGYRETEPMGGFDPYSCSKGCAELITSSFRRSYFSEEYSAQIGSVRAGNVIGGGDWAADRIIPDCVRAIKNNKTIILRSPKSIRPWQHVLEPLFGYLLLAEKLWNDGSEYAEGWNFGPENQHAWTVEKLVATFCNLWGRDIKWAVENQEILHEALYLRLDSAKAYQRLGWRSILSMQDTIRMTVDWYRRFYHGEDPRIITLSQIEKYESLSKEMQNVR</sequence>
<name>A0A498R2Z9_9FIRM</name>
<dbReference type="NCBIfam" id="TIGR02622">
    <property type="entry name" value="CDP_4_6_dhtase"/>
    <property type="match status" value="1"/>
</dbReference>